<dbReference type="Pfam" id="PF00589">
    <property type="entry name" value="Phage_integrase"/>
    <property type="match status" value="1"/>
</dbReference>
<dbReference type="Proteomes" id="UP000565155">
    <property type="component" value="Unassembled WGS sequence"/>
</dbReference>
<evidence type="ECO:0000256" key="1">
    <source>
        <dbReference type="ARBA" id="ARBA00008857"/>
    </source>
</evidence>
<feature type="domain" description="Tyr recombinase" evidence="5">
    <location>
        <begin position="363"/>
        <end position="533"/>
    </location>
</feature>
<keyword evidence="4" id="KW-0233">DNA recombination</keyword>
<evidence type="ECO:0000259" key="5">
    <source>
        <dbReference type="PROSITE" id="PS51898"/>
    </source>
</evidence>
<dbReference type="PROSITE" id="PS51898">
    <property type="entry name" value="TYR_RECOMBINASE"/>
    <property type="match status" value="1"/>
</dbReference>
<gene>
    <name evidence="6" type="ORF">HKB35_11265</name>
</gene>
<evidence type="ECO:0000313" key="6">
    <source>
        <dbReference type="EMBL" id="NMR74200.1"/>
    </source>
</evidence>
<dbReference type="InterPro" id="IPR050090">
    <property type="entry name" value="Tyrosine_recombinase_XerCD"/>
</dbReference>
<dbReference type="InterPro" id="IPR002104">
    <property type="entry name" value="Integrase_catalytic"/>
</dbReference>
<reference evidence="6 7" key="1">
    <citation type="submission" date="2020-04" db="EMBL/GenBank/DDBJ databases">
        <title>Whole-genome sequencing of Vibrio spp. from China reveals different genetic environments of blaCTX-M-14 among diverse lineages.</title>
        <authorList>
            <person name="Zheng Z."/>
            <person name="Ye L."/>
            <person name="Chen S."/>
        </authorList>
    </citation>
    <scope>NUCLEOTIDE SEQUENCE [LARGE SCALE GENOMIC DNA]</scope>
    <source>
        <strain evidence="6 7">Vb1636</strain>
    </source>
</reference>
<organism evidence="6 7">
    <name type="scientific">Vibrio alginolyticus</name>
    <dbReference type="NCBI Taxonomy" id="663"/>
    <lineage>
        <taxon>Bacteria</taxon>
        <taxon>Pseudomonadati</taxon>
        <taxon>Pseudomonadota</taxon>
        <taxon>Gammaproteobacteria</taxon>
        <taxon>Vibrionales</taxon>
        <taxon>Vibrionaceae</taxon>
        <taxon>Vibrio</taxon>
    </lineage>
</organism>
<protein>
    <submittedName>
        <fullName evidence="6">Tyrosine-type recombinase/integrase</fullName>
    </submittedName>
</protein>
<dbReference type="AlphaFoldDB" id="A0A7Y0QZ65"/>
<evidence type="ECO:0000256" key="2">
    <source>
        <dbReference type="ARBA" id="ARBA00022908"/>
    </source>
</evidence>
<evidence type="ECO:0000313" key="7">
    <source>
        <dbReference type="Proteomes" id="UP000565155"/>
    </source>
</evidence>
<dbReference type="GO" id="GO:0006310">
    <property type="term" value="P:DNA recombination"/>
    <property type="evidence" value="ECO:0007669"/>
    <property type="project" value="UniProtKB-KW"/>
</dbReference>
<dbReference type="InterPro" id="IPR013762">
    <property type="entry name" value="Integrase-like_cat_sf"/>
</dbReference>
<dbReference type="InterPro" id="IPR011010">
    <property type="entry name" value="DNA_brk_join_enz"/>
</dbReference>
<dbReference type="GO" id="GO:0003677">
    <property type="term" value="F:DNA binding"/>
    <property type="evidence" value="ECO:0007669"/>
    <property type="project" value="UniProtKB-KW"/>
</dbReference>
<evidence type="ECO:0000256" key="4">
    <source>
        <dbReference type="ARBA" id="ARBA00023172"/>
    </source>
</evidence>
<sequence length="541" mass="61468">MSYVWSYTNGSNYLIKRGRFFYISIRCEGKIFRKSLKTDILPIAQEMVENVLIETRRIGKMSVELLKAIVDDQIEIALDAVTAVLYPRSIQGKAAIKAHYKQTIGATLHNMQVEDAEGMASEDLSQHYKHVPTFRESQVDKLRRPSNLPQADENDCGLEEHYEQPTQELGLLDTYKKSIANALANDDLVTAHNNLAALKQSFEIGTASQTELVDSPTTPTFKEALDQYIHDKSSNLYIKKNKPVSKKASDEKINYLSGLILHLWKDKPIGDINGKEIDRAFRLYSQFPLTKHNPWKSMTLEERIEAAEQGDVPEGERVGKTLGRIKTAVNLFFDHFWRLAVIDNNPVKDMRFNDFVGGGERGSFTKAQLHDFQTFATTNDLDGFKVAILLQMYSGMRNSEISNIQPEDIKTEQGVDYIHVRGTKTVNAERYIPIHSKLKEFGVVDYIKAGGEIYTSQSITQRFNRLMQSLSMSKEDRKGLPLSFYSFRHNFASGLASGGVSELHIEWLMGHSHQGTKQRYIDRGVEHVPSLAESINRLNYF</sequence>
<keyword evidence="2" id="KW-0229">DNA integration</keyword>
<dbReference type="PANTHER" id="PTHR30349">
    <property type="entry name" value="PHAGE INTEGRASE-RELATED"/>
    <property type="match status" value="1"/>
</dbReference>
<dbReference type="PANTHER" id="PTHR30349:SF64">
    <property type="entry name" value="PROPHAGE INTEGRASE INTD-RELATED"/>
    <property type="match status" value="1"/>
</dbReference>
<name>A0A7Y0QZ65_VIBAL</name>
<proteinExistence type="inferred from homology"/>
<dbReference type="InterPro" id="IPR010998">
    <property type="entry name" value="Integrase_recombinase_N"/>
</dbReference>
<dbReference type="SUPFAM" id="SSF56349">
    <property type="entry name" value="DNA breaking-rejoining enzymes"/>
    <property type="match status" value="1"/>
</dbReference>
<comment type="caution">
    <text evidence="6">The sequence shown here is derived from an EMBL/GenBank/DDBJ whole genome shotgun (WGS) entry which is preliminary data.</text>
</comment>
<keyword evidence="3" id="KW-0238">DNA-binding</keyword>
<dbReference type="EMBL" id="JABCMA010000010">
    <property type="protein sequence ID" value="NMR74200.1"/>
    <property type="molecule type" value="Genomic_DNA"/>
</dbReference>
<evidence type="ECO:0000256" key="3">
    <source>
        <dbReference type="ARBA" id="ARBA00023125"/>
    </source>
</evidence>
<dbReference type="GO" id="GO:0015074">
    <property type="term" value="P:DNA integration"/>
    <property type="evidence" value="ECO:0007669"/>
    <property type="project" value="UniProtKB-KW"/>
</dbReference>
<comment type="similarity">
    <text evidence="1">Belongs to the 'phage' integrase family.</text>
</comment>
<accession>A0A7Y0QZ65</accession>
<dbReference type="Gene3D" id="1.10.443.10">
    <property type="entry name" value="Intergrase catalytic core"/>
    <property type="match status" value="1"/>
</dbReference>
<dbReference type="RefSeq" id="WP_169628654.1">
    <property type="nucleotide sequence ID" value="NZ_JABCMA010000010.1"/>
</dbReference>
<dbReference type="Gene3D" id="1.10.150.130">
    <property type="match status" value="1"/>
</dbReference>